<name>A0ABQ6CG37_9HYPH</name>
<dbReference type="CDD" id="cd23763">
    <property type="entry name" value="ASKHA_ATPase_ROK"/>
    <property type="match status" value="1"/>
</dbReference>
<sequence length="365" mass="39479">MQPPAPIASAPMNEHKSHQFLIHGAAELPSVSIDGYNIGLRDKEGFIGDRANTGAFLDKLEELRKLFRRQGDDPLGEAPTDELKRKQIDSLLTGDDLRAAALVHGAIEEFAQSLAAVIQRYLRTDTWKGTERIAIGGGFKESRVGKLAIARAEALLKAEKMAIQLRPIRHHPDEAGLIGSLHLMPAWSLAGHDGILAVDIGGKNIRAGVVISHIKDDADLAKAEVWKSELWHHVDDEPARGAAIERMVEMLEDLIACAHKAKLVLAPVIGIGCPGVIKPDGSIARGGQNLPGSNWESRKFNLPAALTKAIPEIAGEPTYIILHNDAVVQGLSEVPFMQDVKRWGVLTIGTGLGNARYTNKAAKQE</sequence>
<dbReference type="Proteomes" id="UP001156882">
    <property type="component" value="Unassembled WGS sequence"/>
</dbReference>
<organism evidence="2 3">
    <name type="scientific">Labrys miyagiensis</name>
    <dbReference type="NCBI Taxonomy" id="346912"/>
    <lineage>
        <taxon>Bacteria</taxon>
        <taxon>Pseudomonadati</taxon>
        <taxon>Pseudomonadota</taxon>
        <taxon>Alphaproteobacteria</taxon>
        <taxon>Hyphomicrobiales</taxon>
        <taxon>Xanthobacteraceae</taxon>
        <taxon>Labrys</taxon>
    </lineage>
</organism>
<comment type="caution">
    <text evidence="2">The sequence shown here is derived from an EMBL/GenBank/DDBJ whole genome shotgun (WGS) entry which is preliminary data.</text>
</comment>
<keyword evidence="3" id="KW-1185">Reference proteome</keyword>
<evidence type="ECO:0000313" key="2">
    <source>
        <dbReference type="EMBL" id="GLS17271.1"/>
    </source>
</evidence>
<comment type="similarity">
    <text evidence="1">Belongs to the ROK (NagC/XylR) family.</text>
</comment>
<evidence type="ECO:0000313" key="3">
    <source>
        <dbReference type="Proteomes" id="UP001156882"/>
    </source>
</evidence>
<dbReference type="SUPFAM" id="SSF53067">
    <property type="entry name" value="Actin-like ATPase domain"/>
    <property type="match status" value="1"/>
</dbReference>
<accession>A0ABQ6CG37</accession>
<dbReference type="InterPro" id="IPR043129">
    <property type="entry name" value="ATPase_NBD"/>
</dbReference>
<evidence type="ECO:0000256" key="1">
    <source>
        <dbReference type="ARBA" id="ARBA00006479"/>
    </source>
</evidence>
<dbReference type="Gene3D" id="3.30.420.40">
    <property type="match status" value="1"/>
</dbReference>
<dbReference type="PANTHER" id="PTHR18964">
    <property type="entry name" value="ROK (REPRESSOR, ORF, KINASE) FAMILY"/>
    <property type="match status" value="1"/>
</dbReference>
<reference evidence="3" key="1">
    <citation type="journal article" date="2019" name="Int. J. Syst. Evol. Microbiol.">
        <title>The Global Catalogue of Microorganisms (GCM) 10K type strain sequencing project: providing services to taxonomists for standard genome sequencing and annotation.</title>
        <authorList>
            <consortium name="The Broad Institute Genomics Platform"/>
            <consortium name="The Broad Institute Genome Sequencing Center for Infectious Disease"/>
            <person name="Wu L."/>
            <person name="Ma J."/>
        </authorList>
    </citation>
    <scope>NUCLEOTIDE SEQUENCE [LARGE SCALE GENOMIC DNA]</scope>
    <source>
        <strain evidence="3">NBRC 101365</strain>
    </source>
</reference>
<gene>
    <name evidence="2" type="ORF">GCM10007874_02860</name>
</gene>
<dbReference type="EMBL" id="BSPC01000005">
    <property type="protein sequence ID" value="GLS17271.1"/>
    <property type="molecule type" value="Genomic_DNA"/>
</dbReference>
<proteinExistence type="inferred from homology"/>
<dbReference type="InterPro" id="IPR000600">
    <property type="entry name" value="ROK"/>
</dbReference>
<protein>
    <submittedName>
        <fullName evidence="2">Glucokinase</fullName>
    </submittedName>
</protein>
<dbReference type="PANTHER" id="PTHR18964:SF149">
    <property type="entry name" value="BIFUNCTIONAL UDP-N-ACETYLGLUCOSAMINE 2-EPIMERASE_N-ACETYLMANNOSAMINE KINASE"/>
    <property type="match status" value="1"/>
</dbReference>